<evidence type="ECO:0000313" key="2">
    <source>
        <dbReference type="Proteomes" id="UP000603317"/>
    </source>
</evidence>
<sequence length="56" mass="5953">MSFVIEASRDLSSVSSRGAAELVAQALTRSAAAANLKKLDINRTPLTFATIHPPAW</sequence>
<proteinExistence type="predicted"/>
<dbReference type="EMBL" id="BMID01000001">
    <property type="protein sequence ID" value="GGA01546.1"/>
    <property type="molecule type" value="Genomic_DNA"/>
</dbReference>
<protein>
    <submittedName>
        <fullName evidence="1">Uncharacterized protein</fullName>
    </submittedName>
</protein>
<dbReference type="Proteomes" id="UP000603317">
    <property type="component" value="Unassembled WGS sequence"/>
</dbReference>
<evidence type="ECO:0000313" key="1">
    <source>
        <dbReference type="EMBL" id="GGA01546.1"/>
    </source>
</evidence>
<gene>
    <name evidence="1" type="ORF">GCM10010923_07910</name>
</gene>
<accession>A0ABQ1F7P4</accession>
<comment type="caution">
    <text evidence="1">The sequence shown here is derived from an EMBL/GenBank/DDBJ whole genome shotgun (WGS) entry which is preliminary data.</text>
</comment>
<organism evidence="1 2">
    <name type="scientific">Blastomonas marina</name>
    <dbReference type="NCBI Taxonomy" id="1867408"/>
    <lineage>
        <taxon>Bacteria</taxon>
        <taxon>Pseudomonadati</taxon>
        <taxon>Pseudomonadota</taxon>
        <taxon>Alphaproteobacteria</taxon>
        <taxon>Sphingomonadales</taxon>
        <taxon>Sphingomonadaceae</taxon>
        <taxon>Blastomonas</taxon>
    </lineage>
</organism>
<reference evidence="2" key="1">
    <citation type="journal article" date="2019" name="Int. J. Syst. Evol. Microbiol.">
        <title>The Global Catalogue of Microorganisms (GCM) 10K type strain sequencing project: providing services to taxonomists for standard genome sequencing and annotation.</title>
        <authorList>
            <consortium name="The Broad Institute Genomics Platform"/>
            <consortium name="The Broad Institute Genome Sequencing Center for Infectious Disease"/>
            <person name="Wu L."/>
            <person name="Ma J."/>
        </authorList>
    </citation>
    <scope>NUCLEOTIDE SEQUENCE [LARGE SCALE GENOMIC DNA]</scope>
    <source>
        <strain evidence="2">CGMCC 1.15297</strain>
    </source>
</reference>
<name>A0ABQ1F7P4_9SPHN</name>
<keyword evidence="2" id="KW-1185">Reference proteome</keyword>